<dbReference type="InterPro" id="IPR050495">
    <property type="entry name" value="ATG22/LtaA_families"/>
</dbReference>
<feature type="transmembrane region" description="Helical" evidence="6">
    <location>
        <begin position="263"/>
        <end position="287"/>
    </location>
</feature>
<keyword evidence="4 6" id="KW-1133">Transmembrane helix</keyword>
<dbReference type="KEGG" id="madi:A7U43_11675"/>
<dbReference type="Gene3D" id="1.20.1250.20">
    <property type="entry name" value="MFS general substrate transporter like domains"/>
    <property type="match status" value="2"/>
</dbReference>
<feature type="transmembrane region" description="Helical" evidence="6">
    <location>
        <begin position="329"/>
        <end position="345"/>
    </location>
</feature>
<name>A0A172UL51_9MYCO</name>
<feature type="transmembrane region" description="Helical" evidence="6">
    <location>
        <begin position="103"/>
        <end position="121"/>
    </location>
</feature>
<feature type="transmembrane region" description="Helical" evidence="6">
    <location>
        <begin position="385"/>
        <end position="406"/>
    </location>
</feature>
<dbReference type="STRING" id="1682113.A7U43_11675"/>
<feature type="transmembrane region" description="Helical" evidence="6">
    <location>
        <begin position="299"/>
        <end position="320"/>
    </location>
</feature>
<evidence type="ECO:0000256" key="6">
    <source>
        <dbReference type="SAM" id="Phobius"/>
    </source>
</evidence>
<dbReference type="GO" id="GO:0012505">
    <property type="term" value="C:endomembrane system"/>
    <property type="evidence" value="ECO:0007669"/>
    <property type="project" value="UniProtKB-SubCell"/>
</dbReference>
<feature type="transmembrane region" description="Helical" evidence="6">
    <location>
        <begin position="32"/>
        <end position="55"/>
    </location>
</feature>
<feature type="transmembrane region" description="Helical" evidence="6">
    <location>
        <begin position="168"/>
        <end position="188"/>
    </location>
</feature>
<feature type="transmembrane region" description="Helical" evidence="6">
    <location>
        <begin position="75"/>
        <end position="96"/>
    </location>
</feature>
<feature type="transmembrane region" description="Helical" evidence="6">
    <location>
        <begin position="418"/>
        <end position="437"/>
    </location>
</feature>
<evidence type="ECO:0000256" key="3">
    <source>
        <dbReference type="ARBA" id="ARBA00022692"/>
    </source>
</evidence>
<dbReference type="Proteomes" id="UP000077143">
    <property type="component" value="Chromosome"/>
</dbReference>
<dbReference type="SUPFAM" id="SSF103473">
    <property type="entry name" value="MFS general substrate transporter"/>
    <property type="match status" value="1"/>
</dbReference>
<evidence type="ECO:0000256" key="1">
    <source>
        <dbReference type="ARBA" id="ARBA00004127"/>
    </source>
</evidence>
<dbReference type="InterPro" id="IPR036259">
    <property type="entry name" value="MFS_trans_sf"/>
</dbReference>
<gene>
    <name evidence="7" type="ORF">A7U43_11675</name>
</gene>
<reference evidence="7 8" key="1">
    <citation type="submission" date="2016-05" db="EMBL/GenBank/DDBJ databases">
        <title>Complete genome sequence of a phthalic acid esters degrading Mycobacterium sp. YC-RL4.</title>
        <authorList>
            <person name="Ren L."/>
            <person name="Fan S."/>
            <person name="Ruth N."/>
            <person name="Jia Y."/>
            <person name="Wang J."/>
            <person name="Qiao C."/>
        </authorList>
    </citation>
    <scope>NUCLEOTIDE SEQUENCE [LARGE SCALE GENOMIC DNA]</scope>
    <source>
        <strain evidence="7 8">YC-RL4</strain>
    </source>
</reference>
<evidence type="ECO:0008006" key="9">
    <source>
        <dbReference type="Google" id="ProtNLM"/>
    </source>
</evidence>
<keyword evidence="3 6" id="KW-0812">Transmembrane</keyword>
<evidence type="ECO:0000256" key="4">
    <source>
        <dbReference type="ARBA" id="ARBA00022989"/>
    </source>
</evidence>
<dbReference type="InterPro" id="IPR024671">
    <property type="entry name" value="Atg22-like"/>
</dbReference>
<feature type="transmembrane region" description="Helical" evidence="6">
    <location>
        <begin position="208"/>
        <end position="226"/>
    </location>
</feature>
<evidence type="ECO:0000313" key="7">
    <source>
        <dbReference type="EMBL" id="ANE79887.1"/>
    </source>
</evidence>
<keyword evidence="5 6" id="KW-0472">Membrane</keyword>
<sequence length="453" mass="47169">MAEIVGTVRVAPMSSPGSAPPAARRSQILSWVLYDCGATGLNAIVVTFVFSVYLTSAVGEGLPGETTPASWLGRALTVAGVIVALLAPVTGIWVNAPHRRRRALALLTGVVVILAASMSLIRADHHYLFAGLALLALAAACNDLATVPYNAMLGQLTTPQNSGRVSGAGLAVGYAGTVGLLLIVYVAFISGDGGVLGLPTDDGQNVSAAMLLTAAWFAAFALPLLIKAPSPPPDENHRPIGFFASYRVLWSEVRSEWRRDRNVVFYLIASAIFRDGLTGVFTFGAVLGVNVYGISPASVLLFGVCACLVAAIGAVAGGLLDDRFGAKPVILCALTLMIAVGLTLMTLSGQLAFWICGLLLCLFIGPTLSAARTQMLRMSTEGKEGVAFGLYTTTGRAAAPLAPWLFFVFIDAFGTDRAGMGGLCVVLALGLVLMLGVRTPRMSRAANLPGHHP</sequence>
<protein>
    <recommendedName>
        <fullName evidence="9">Major facilitator superfamily (MFS) profile domain-containing protein</fullName>
    </recommendedName>
</protein>
<accession>A0A172UL51</accession>
<dbReference type="EMBL" id="CP015596">
    <property type="protein sequence ID" value="ANE79887.1"/>
    <property type="molecule type" value="Genomic_DNA"/>
</dbReference>
<organism evidence="7 8">
    <name type="scientific">Mycobacterium adipatum</name>
    <dbReference type="NCBI Taxonomy" id="1682113"/>
    <lineage>
        <taxon>Bacteria</taxon>
        <taxon>Bacillati</taxon>
        <taxon>Actinomycetota</taxon>
        <taxon>Actinomycetes</taxon>
        <taxon>Mycobacteriales</taxon>
        <taxon>Mycobacteriaceae</taxon>
        <taxon>Mycobacterium</taxon>
    </lineage>
</organism>
<dbReference type="Pfam" id="PF11700">
    <property type="entry name" value="ATG22"/>
    <property type="match status" value="1"/>
</dbReference>
<feature type="transmembrane region" description="Helical" evidence="6">
    <location>
        <begin position="127"/>
        <end position="147"/>
    </location>
</feature>
<feature type="transmembrane region" description="Helical" evidence="6">
    <location>
        <begin position="351"/>
        <end position="373"/>
    </location>
</feature>
<dbReference type="PANTHER" id="PTHR23519">
    <property type="entry name" value="AUTOPHAGY-RELATED PROTEIN 22"/>
    <property type="match status" value="1"/>
</dbReference>
<dbReference type="PANTHER" id="PTHR23519:SF1">
    <property type="entry name" value="AUTOPHAGY-RELATED PROTEIN 22"/>
    <property type="match status" value="1"/>
</dbReference>
<proteinExistence type="predicted"/>
<keyword evidence="2" id="KW-0813">Transport</keyword>
<evidence type="ECO:0000256" key="5">
    <source>
        <dbReference type="ARBA" id="ARBA00023136"/>
    </source>
</evidence>
<evidence type="ECO:0000313" key="8">
    <source>
        <dbReference type="Proteomes" id="UP000077143"/>
    </source>
</evidence>
<keyword evidence="8" id="KW-1185">Reference proteome</keyword>
<comment type="subcellular location">
    <subcellularLocation>
        <location evidence="1">Endomembrane system</location>
        <topology evidence="1">Multi-pass membrane protein</topology>
    </subcellularLocation>
</comment>
<evidence type="ECO:0000256" key="2">
    <source>
        <dbReference type="ARBA" id="ARBA00022448"/>
    </source>
</evidence>
<dbReference type="AlphaFoldDB" id="A0A172UL51"/>